<organism evidence="1 2">
    <name type="scientific">Rubroshorea leprosula</name>
    <dbReference type="NCBI Taxonomy" id="152421"/>
    <lineage>
        <taxon>Eukaryota</taxon>
        <taxon>Viridiplantae</taxon>
        <taxon>Streptophyta</taxon>
        <taxon>Embryophyta</taxon>
        <taxon>Tracheophyta</taxon>
        <taxon>Spermatophyta</taxon>
        <taxon>Magnoliopsida</taxon>
        <taxon>eudicotyledons</taxon>
        <taxon>Gunneridae</taxon>
        <taxon>Pentapetalae</taxon>
        <taxon>rosids</taxon>
        <taxon>malvids</taxon>
        <taxon>Malvales</taxon>
        <taxon>Dipterocarpaceae</taxon>
        <taxon>Rubroshorea</taxon>
    </lineage>
</organism>
<dbReference type="EMBL" id="BPVZ01000107">
    <property type="protein sequence ID" value="GKV34723.1"/>
    <property type="molecule type" value="Genomic_DNA"/>
</dbReference>
<gene>
    <name evidence="1" type="ORF">SLEP1_g43070</name>
</gene>
<reference evidence="1 2" key="1">
    <citation type="journal article" date="2021" name="Commun. Biol.">
        <title>The genome of Shorea leprosula (Dipterocarpaceae) highlights the ecological relevance of drought in aseasonal tropical rainforests.</title>
        <authorList>
            <person name="Ng K.K.S."/>
            <person name="Kobayashi M.J."/>
            <person name="Fawcett J.A."/>
            <person name="Hatakeyama M."/>
            <person name="Paape T."/>
            <person name="Ng C.H."/>
            <person name="Ang C.C."/>
            <person name="Tnah L.H."/>
            <person name="Lee C.T."/>
            <person name="Nishiyama T."/>
            <person name="Sese J."/>
            <person name="O'Brien M.J."/>
            <person name="Copetti D."/>
            <person name="Mohd Noor M.I."/>
            <person name="Ong R.C."/>
            <person name="Putra M."/>
            <person name="Sireger I.Z."/>
            <person name="Indrioko S."/>
            <person name="Kosugi Y."/>
            <person name="Izuno A."/>
            <person name="Isagi Y."/>
            <person name="Lee S.L."/>
            <person name="Shimizu K.K."/>
        </authorList>
    </citation>
    <scope>NUCLEOTIDE SEQUENCE [LARGE SCALE GENOMIC DNA]</scope>
    <source>
        <strain evidence="1">214</strain>
    </source>
</reference>
<dbReference type="AlphaFoldDB" id="A0AAV5LBV4"/>
<keyword evidence="2" id="KW-1185">Reference proteome</keyword>
<name>A0AAV5LBV4_9ROSI</name>
<evidence type="ECO:0000313" key="1">
    <source>
        <dbReference type="EMBL" id="GKV34723.1"/>
    </source>
</evidence>
<comment type="caution">
    <text evidence="1">The sequence shown here is derived from an EMBL/GenBank/DDBJ whole genome shotgun (WGS) entry which is preliminary data.</text>
</comment>
<protein>
    <submittedName>
        <fullName evidence="1">Uncharacterized protein</fullName>
    </submittedName>
</protein>
<dbReference type="Proteomes" id="UP001054252">
    <property type="component" value="Unassembled WGS sequence"/>
</dbReference>
<accession>A0AAV5LBV4</accession>
<sequence length="36" mass="4289">MQFDDADPFPSPTFFEILKMHLNIQCSSRFEEKQNP</sequence>
<proteinExistence type="predicted"/>
<evidence type="ECO:0000313" key="2">
    <source>
        <dbReference type="Proteomes" id="UP001054252"/>
    </source>
</evidence>